<accession>A0ABD2QP03</accession>
<proteinExistence type="predicted"/>
<reference evidence="3 4" key="1">
    <citation type="submission" date="2024-11" db="EMBL/GenBank/DDBJ databases">
        <title>Adaptive evolution of stress response genes in parasites aligns with host niche diversity.</title>
        <authorList>
            <person name="Hahn C."/>
            <person name="Resl P."/>
        </authorList>
    </citation>
    <scope>NUCLEOTIDE SEQUENCE [LARGE SCALE GENOMIC DNA]</scope>
    <source>
        <strain evidence="3">EGGRZ-B1_66</strain>
        <tissue evidence="3">Body</tissue>
    </source>
</reference>
<sequence>MQTLSYCLATVFLLLSLTNGQNPESTQDLHNMLDTFDDTNAPTTTKAITTSQEPTTLGEESTIPNDELTTISQGLTAASTTQQQESTMIPRIRRELNTTVEKHDPNGANVDDVSTPDSTTTSPKPAQGNTANGRLTVVSNILFMIPFLWLID</sequence>
<gene>
    <name evidence="3" type="ORF">Ciccas_000841</name>
</gene>
<feature type="region of interest" description="Disordered" evidence="1">
    <location>
        <begin position="99"/>
        <end position="131"/>
    </location>
</feature>
<feature type="compositionally biased region" description="Low complexity" evidence="1">
    <location>
        <begin position="110"/>
        <end position="123"/>
    </location>
</feature>
<keyword evidence="2" id="KW-0732">Signal</keyword>
<name>A0ABD2QP03_9PLAT</name>
<feature type="chain" id="PRO_5044842965" evidence="2">
    <location>
        <begin position="21"/>
        <end position="152"/>
    </location>
</feature>
<dbReference type="EMBL" id="JBJKFK010000049">
    <property type="protein sequence ID" value="KAL3320486.1"/>
    <property type="molecule type" value="Genomic_DNA"/>
</dbReference>
<evidence type="ECO:0000313" key="3">
    <source>
        <dbReference type="EMBL" id="KAL3320486.1"/>
    </source>
</evidence>
<evidence type="ECO:0000256" key="1">
    <source>
        <dbReference type="SAM" id="MobiDB-lite"/>
    </source>
</evidence>
<comment type="caution">
    <text evidence="3">The sequence shown here is derived from an EMBL/GenBank/DDBJ whole genome shotgun (WGS) entry which is preliminary data.</text>
</comment>
<dbReference type="Proteomes" id="UP001626550">
    <property type="component" value="Unassembled WGS sequence"/>
</dbReference>
<dbReference type="AlphaFoldDB" id="A0ABD2QP03"/>
<organism evidence="3 4">
    <name type="scientific">Cichlidogyrus casuarinus</name>
    <dbReference type="NCBI Taxonomy" id="1844966"/>
    <lineage>
        <taxon>Eukaryota</taxon>
        <taxon>Metazoa</taxon>
        <taxon>Spiralia</taxon>
        <taxon>Lophotrochozoa</taxon>
        <taxon>Platyhelminthes</taxon>
        <taxon>Monogenea</taxon>
        <taxon>Monopisthocotylea</taxon>
        <taxon>Dactylogyridea</taxon>
        <taxon>Ancyrocephalidae</taxon>
        <taxon>Cichlidogyrus</taxon>
    </lineage>
</organism>
<keyword evidence="4" id="KW-1185">Reference proteome</keyword>
<protein>
    <submittedName>
        <fullName evidence="3">Uncharacterized protein</fullName>
    </submittedName>
</protein>
<feature type="signal peptide" evidence="2">
    <location>
        <begin position="1"/>
        <end position="20"/>
    </location>
</feature>
<evidence type="ECO:0000313" key="4">
    <source>
        <dbReference type="Proteomes" id="UP001626550"/>
    </source>
</evidence>
<evidence type="ECO:0000256" key="2">
    <source>
        <dbReference type="SAM" id="SignalP"/>
    </source>
</evidence>